<dbReference type="EMBL" id="JAVGJF010000018">
    <property type="protein sequence ID" value="MDQ7175239.1"/>
    <property type="molecule type" value="Genomic_DNA"/>
</dbReference>
<evidence type="ECO:0000313" key="9">
    <source>
        <dbReference type="Proteomes" id="UP001240157"/>
    </source>
</evidence>
<keyword evidence="1" id="KW-0812">Transmembrane</keyword>
<dbReference type="RefSeq" id="WP_037575879.1">
    <property type="nucleotide sequence ID" value="NZ_BMDK01000002.1"/>
</dbReference>
<dbReference type="NCBIfam" id="NF033835">
    <property type="entry name" value="VraH_fam"/>
    <property type="match status" value="1"/>
</dbReference>
<keyword evidence="1" id="KW-1133">Transmembrane helix</keyword>
<evidence type="ECO:0000313" key="4">
    <source>
        <dbReference type="EMBL" id="PTG26483.1"/>
    </source>
</evidence>
<evidence type="ECO:0000313" key="5">
    <source>
        <dbReference type="EMBL" id="PTG69741.1"/>
    </source>
</evidence>
<comment type="caution">
    <text evidence="3">The sequence shown here is derived from an EMBL/GenBank/DDBJ whole genome shotgun (WGS) entry which is preliminary data.</text>
</comment>
<organism evidence="3 8">
    <name type="scientific">Staphylococcus chromogenes</name>
    <name type="common">Staphylococcus hyicus subsp. chromogenes</name>
    <dbReference type="NCBI Taxonomy" id="46126"/>
    <lineage>
        <taxon>Bacteria</taxon>
        <taxon>Bacillati</taxon>
        <taxon>Bacillota</taxon>
        <taxon>Bacilli</taxon>
        <taxon>Bacillales</taxon>
        <taxon>Staphylococcaceae</taxon>
        <taxon>Staphylococcus</taxon>
    </lineage>
</organism>
<reference evidence="2 9" key="3">
    <citation type="submission" date="2023-08" db="EMBL/GenBank/DDBJ databases">
        <title>Whole genome sequencing of Staphylococcus chromogenes NNSch 2386.</title>
        <authorList>
            <person name="Kropotov V.S."/>
            <person name="Boriskina E.V."/>
            <person name="Gordinskaya N.A."/>
            <person name="Shkurkina I.S."/>
            <person name="Kryazhev D.V."/>
            <person name="Alekseeva A.E."/>
            <person name="Makhova M.A."/>
        </authorList>
    </citation>
    <scope>NUCLEOTIDE SEQUENCE [LARGE SCALE GENOMIC DNA]</scope>
    <source>
        <strain evidence="2 9">NNSch 2386</strain>
    </source>
</reference>
<dbReference type="InterPro" id="IPR049869">
    <property type="entry name" value="VraH"/>
</dbReference>
<dbReference type="Proteomes" id="UP000242008">
    <property type="component" value="Unassembled WGS sequence"/>
</dbReference>
<evidence type="ECO:0000256" key="1">
    <source>
        <dbReference type="SAM" id="Phobius"/>
    </source>
</evidence>
<dbReference type="AlphaFoldDB" id="A0AAE5SYH0"/>
<accession>A0AAE5SYH0</accession>
<dbReference type="Proteomes" id="UP000242144">
    <property type="component" value="Unassembled WGS sequence"/>
</dbReference>
<evidence type="ECO:0000313" key="2">
    <source>
        <dbReference type="EMBL" id="MDQ7175239.1"/>
    </source>
</evidence>
<dbReference type="Proteomes" id="UP001240157">
    <property type="component" value="Unassembled WGS sequence"/>
</dbReference>
<evidence type="ECO:0000313" key="7">
    <source>
        <dbReference type="Proteomes" id="UP000242144"/>
    </source>
</evidence>
<evidence type="ECO:0000313" key="6">
    <source>
        <dbReference type="Proteomes" id="UP000242008"/>
    </source>
</evidence>
<dbReference type="Proteomes" id="UP000242704">
    <property type="component" value="Unassembled WGS sequence"/>
</dbReference>
<evidence type="ECO:0000313" key="3">
    <source>
        <dbReference type="EMBL" id="PTG12986.1"/>
    </source>
</evidence>
<name>A0AAE5SYH0_STACR</name>
<protein>
    <submittedName>
        <fullName evidence="2">VraH family protein</fullName>
    </submittedName>
</protein>
<dbReference type="EMBL" id="PZCM01000011">
    <property type="protein sequence ID" value="PTG26483.1"/>
    <property type="molecule type" value="Genomic_DNA"/>
</dbReference>
<reference evidence="6 7" key="1">
    <citation type="journal article" date="2016" name="Front. Microbiol.">
        <title>Comprehensive Phylogenetic Analysis of Bovine Non-aureus Staphylococci Species Based on Whole-Genome Sequencing.</title>
        <authorList>
            <person name="Naushad S."/>
            <person name="Barkema H.W."/>
            <person name="Luby C."/>
            <person name="Condas L.A."/>
            <person name="Nobrega D.B."/>
            <person name="Carson D.A."/>
            <person name="De Buck J."/>
        </authorList>
    </citation>
    <scope>NUCLEOTIDE SEQUENCE [LARGE SCALE GENOMIC DNA]</scope>
    <source>
        <strain evidence="4 7">SNUC 105</strain>
        <strain evidence="5 6">SNUC 1363</strain>
        <strain evidence="3 8">SNUC 505</strain>
    </source>
</reference>
<dbReference type="EMBL" id="PZAO01000011">
    <property type="protein sequence ID" value="PTG69741.1"/>
    <property type="molecule type" value="Genomic_DNA"/>
</dbReference>
<keyword evidence="1" id="KW-0472">Membrane</keyword>
<reference evidence="3" key="2">
    <citation type="submission" date="2018-03" db="EMBL/GenBank/DDBJ databases">
        <authorList>
            <person name="Naushad S."/>
        </authorList>
    </citation>
    <scope>NUCLEOTIDE SEQUENCE</scope>
    <source>
        <strain evidence="4">SNUC 105</strain>
        <strain evidence="5">SNUC 1363</strain>
        <strain evidence="3">SNUC 505</strain>
    </source>
</reference>
<dbReference type="EMBL" id="PZBZ01000042">
    <property type="protein sequence ID" value="PTG12986.1"/>
    <property type="molecule type" value="Genomic_DNA"/>
</dbReference>
<dbReference type="GeneID" id="93654772"/>
<sequence>MSIKQFFEGMMNHQWTLKEIIFVALYTIFFSMAVTPFIGIPLGIAIFYYFHISEEEKQAMRNRSRY</sequence>
<feature type="transmembrane region" description="Helical" evidence="1">
    <location>
        <begin position="20"/>
        <end position="50"/>
    </location>
</feature>
<evidence type="ECO:0000313" key="8">
    <source>
        <dbReference type="Proteomes" id="UP000242704"/>
    </source>
</evidence>
<gene>
    <name evidence="4" type="ORF">BU638_08885</name>
    <name evidence="3" type="ORF">BU653_08220</name>
    <name evidence="5" type="ORF">BU676_05965</name>
    <name evidence="2" type="ORF">RCF65_04485</name>
</gene>
<proteinExistence type="predicted"/>
<keyword evidence="6" id="KW-1185">Reference proteome</keyword>